<keyword evidence="1" id="KW-0808">Transferase</keyword>
<organism evidence="4 5">
    <name type="scientific">Silvibacterium bohemicum</name>
    <dbReference type="NCBI Taxonomy" id="1577686"/>
    <lineage>
        <taxon>Bacteria</taxon>
        <taxon>Pseudomonadati</taxon>
        <taxon>Acidobacteriota</taxon>
        <taxon>Terriglobia</taxon>
        <taxon>Terriglobales</taxon>
        <taxon>Acidobacteriaceae</taxon>
        <taxon>Silvibacterium</taxon>
    </lineage>
</organism>
<gene>
    <name evidence="4" type="ORF">HNQ77_000065</name>
</gene>
<comment type="caution">
    <text evidence="4">The sequence shown here is derived from an EMBL/GenBank/DDBJ whole genome shotgun (WGS) entry which is preliminary data.</text>
</comment>
<proteinExistence type="predicted"/>
<dbReference type="SUPFAM" id="SSF55729">
    <property type="entry name" value="Acyl-CoA N-acyltransferases (Nat)"/>
    <property type="match status" value="1"/>
</dbReference>
<dbReference type="InterPro" id="IPR016181">
    <property type="entry name" value="Acyl_CoA_acyltransferase"/>
</dbReference>
<dbReference type="Gene3D" id="3.40.630.30">
    <property type="match status" value="1"/>
</dbReference>
<dbReference type="RefSeq" id="WP_050057397.1">
    <property type="nucleotide sequence ID" value="NZ_JACHEK010000001.1"/>
</dbReference>
<keyword evidence="5" id="KW-1185">Reference proteome</keyword>
<feature type="domain" description="N-acetyltransferase" evidence="3">
    <location>
        <begin position="5"/>
        <end position="142"/>
    </location>
</feature>
<dbReference type="AlphaFoldDB" id="A0A841JNG1"/>
<dbReference type="InterPro" id="IPR050680">
    <property type="entry name" value="YpeA/RimI_acetyltransf"/>
</dbReference>
<accession>A0A841JNG1</accession>
<dbReference type="OrthoDB" id="9787920at2"/>
<protein>
    <submittedName>
        <fullName evidence="4">Ribosomal protein S18 acetylase RimI-like enzyme</fullName>
    </submittedName>
</protein>
<keyword evidence="4" id="KW-0689">Ribosomal protein</keyword>
<dbReference type="CDD" id="cd04301">
    <property type="entry name" value="NAT_SF"/>
    <property type="match status" value="1"/>
</dbReference>
<dbReference type="Proteomes" id="UP000538666">
    <property type="component" value="Unassembled WGS sequence"/>
</dbReference>
<sequence>MDIEPTLTIQTELDQDGILQLRSRLVEYNRRFVPEMNYLPLLLSLKNAEQQLVGGLFGQMYHSWLFIDLLWVADDVRGRGYGRRLIGEAEVQAGKHGCHSIWLDTFSFQARGFYEKQGYAVFAELPNYPGEHTRYFLSKKLS</sequence>
<dbReference type="EMBL" id="JACHEK010000001">
    <property type="protein sequence ID" value="MBB6142127.1"/>
    <property type="molecule type" value="Genomic_DNA"/>
</dbReference>
<evidence type="ECO:0000313" key="5">
    <source>
        <dbReference type="Proteomes" id="UP000538666"/>
    </source>
</evidence>
<dbReference type="PANTHER" id="PTHR43420:SF12">
    <property type="entry name" value="N-ACETYLTRANSFERASE DOMAIN-CONTAINING PROTEIN"/>
    <property type="match status" value="1"/>
</dbReference>
<keyword evidence="4" id="KW-0687">Ribonucleoprotein</keyword>
<evidence type="ECO:0000313" key="4">
    <source>
        <dbReference type="EMBL" id="MBB6142127.1"/>
    </source>
</evidence>
<dbReference type="InterPro" id="IPR000182">
    <property type="entry name" value="GNAT_dom"/>
</dbReference>
<dbReference type="GO" id="GO:0016747">
    <property type="term" value="F:acyltransferase activity, transferring groups other than amino-acyl groups"/>
    <property type="evidence" value="ECO:0007669"/>
    <property type="project" value="InterPro"/>
</dbReference>
<dbReference type="Pfam" id="PF00583">
    <property type="entry name" value="Acetyltransf_1"/>
    <property type="match status" value="1"/>
</dbReference>
<keyword evidence="2" id="KW-0012">Acyltransferase</keyword>
<dbReference type="PANTHER" id="PTHR43420">
    <property type="entry name" value="ACETYLTRANSFERASE"/>
    <property type="match status" value="1"/>
</dbReference>
<dbReference type="PROSITE" id="PS51186">
    <property type="entry name" value="GNAT"/>
    <property type="match status" value="1"/>
</dbReference>
<name>A0A841JNG1_9BACT</name>
<evidence type="ECO:0000259" key="3">
    <source>
        <dbReference type="PROSITE" id="PS51186"/>
    </source>
</evidence>
<reference evidence="4 5" key="1">
    <citation type="submission" date="2020-08" db="EMBL/GenBank/DDBJ databases">
        <title>Genomic Encyclopedia of Type Strains, Phase IV (KMG-IV): sequencing the most valuable type-strain genomes for metagenomic binning, comparative biology and taxonomic classification.</title>
        <authorList>
            <person name="Goeker M."/>
        </authorList>
    </citation>
    <scope>NUCLEOTIDE SEQUENCE [LARGE SCALE GENOMIC DNA]</scope>
    <source>
        <strain evidence="4 5">DSM 103733</strain>
    </source>
</reference>
<dbReference type="GO" id="GO:0005840">
    <property type="term" value="C:ribosome"/>
    <property type="evidence" value="ECO:0007669"/>
    <property type="project" value="UniProtKB-KW"/>
</dbReference>
<evidence type="ECO:0000256" key="2">
    <source>
        <dbReference type="ARBA" id="ARBA00023315"/>
    </source>
</evidence>
<evidence type="ECO:0000256" key="1">
    <source>
        <dbReference type="ARBA" id="ARBA00022679"/>
    </source>
</evidence>